<dbReference type="Gene3D" id="1.10.287.110">
    <property type="entry name" value="DnaJ domain"/>
    <property type="match status" value="1"/>
</dbReference>
<dbReference type="GO" id="GO:0051787">
    <property type="term" value="F:misfolded protein binding"/>
    <property type="evidence" value="ECO:0007669"/>
    <property type="project" value="TreeGrafter"/>
</dbReference>
<feature type="compositionally biased region" description="Basic and acidic residues" evidence="2">
    <location>
        <begin position="580"/>
        <end position="599"/>
    </location>
</feature>
<feature type="domain" description="J" evidence="3">
    <location>
        <begin position="11"/>
        <end position="75"/>
    </location>
</feature>
<dbReference type="CDD" id="cd06257">
    <property type="entry name" value="DnaJ"/>
    <property type="match status" value="1"/>
</dbReference>
<evidence type="ECO:0000259" key="3">
    <source>
        <dbReference type="PROSITE" id="PS50076"/>
    </source>
</evidence>
<organism evidence="4">
    <name type="scientific">Chromera velia CCMP2878</name>
    <dbReference type="NCBI Taxonomy" id="1169474"/>
    <lineage>
        <taxon>Eukaryota</taxon>
        <taxon>Sar</taxon>
        <taxon>Alveolata</taxon>
        <taxon>Colpodellida</taxon>
        <taxon>Chromeraceae</taxon>
        <taxon>Chromera</taxon>
    </lineage>
</organism>
<feature type="compositionally biased region" description="Gly residues" evidence="2">
    <location>
        <begin position="434"/>
        <end position="444"/>
    </location>
</feature>
<dbReference type="SUPFAM" id="SSF46565">
    <property type="entry name" value="Chaperone J-domain"/>
    <property type="match status" value="1"/>
</dbReference>
<feature type="region of interest" description="Disordered" evidence="2">
    <location>
        <begin position="703"/>
        <end position="731"/>
    </location>
</feature>
<feature type="compositionally biased region" description="Gly residues" evidence="2">
    <location>
        <begin position="491"/>
        <end position="514"/>
    </location>
</feature>
<feature type="compositionally biased region" description="Basic and acidic residues" evidence="2">
    <location>
        <begin position="560"/>
        <end position="569"/>
    </location>
</feature>
<evidence type="ECO:0000313" key="4">
    <source>
        <dbReference type="EMBL" id="CEM51926.1"/>
    </source>
</evidence>
<feature type="region of interest" description="Disordered" evidence="2">
    <location>
        <begin position="397"/>
        <end position="456"/>
    </location>
</feature>
<dbReference type="InterPro" id="IPR036869">
    <property type="entry name" value="J_dom_sf"/>
</dbReference>
<feature type="compositionally biased region" description="Low complexity" evidence="2">
    <location>
        <begin position="515"/>
        <end position="532"/>
    </location>
</feature>
<feature type="compositionally biased region" description="Low complexity" evidence="2">
    <location>
        <begin position="610"/>
        <end position="622"/>
    </location>
</feature>
<dbReference type="SMART" id="SM00271">
    <property type="entry name" value="DnaJ"/>
    <property type="match status" value="1"/>
</dbReference>
<name>A0A0G4I4N6_9ALVE</name>
<sequence>MSGSNPADKKGLYKALGVEPSSTQVEIKKAYRKMALLYHPDKNKSEEATKKFQVISAAYAILSDTDKRSRYDATGAVDAEEEGVDVGTDDLSDLIEVFMTTMATQDIFSDVLFGFDSDESVFDDSEDDDSDDDNDEDLDSIFLSLFGGAGVSLRGATKNFPPGGRGRQKTQRGRAAASQRGGAKGKTRGDSGGGGKGPGASFSSPRSHGGVPFPFPFLHKEQTGKVNSTSNQKTPGKGGGGEKRTDGETVTPSTSSGSSQTQTKGAKREGGGESPLYGGTAGVYGPRGMSGSPLHQQKGKKGGAGSLDPFGGLSMGFGSSSSPLSNSFPSPSHFLEAEFEREKQKQKEREGGISGERDTETFAEGFLGSFLSSALGPPLYDVDSYLHKEREKEVLRQGGRFGHAGLFEDEDDEEEEETGKGSKGGHAGLRHGSPMGGFFEGLGGSSEEEEEGEADEAGKALFAEVAEFNALIDLMASAGVGLSNTVGGGSGRMGGGGPGKFGKGRNGLFGGRGAGSDLLGGSSSGNNPAAARTFSEGFSFGMPKGRREEEQATHPRGMRGMKERGRERLTGGPGARGGKGRKEEDRKEGAFNKSVDTRSRTGQQSRKSAEGAPASSSLGPSVVGPPGPASKGQGQRDREGRMGSRKVQQPPGGARSSKMDFSAEISGRGMMRGNSWTDADLMGGGSLSPSSNALIEEILQGGGAFASSDDRTTRRGGGGKQQTGLRGRPRV</sequence>
<proteinExistence type="predicted"/>
<keyword evidence="1" id="KW-0143">Chaperone</keyword>
<dbReference type="GO" id="GO:0036503">
    <property type="term" value="P:ERAD pathway"/>
    <property type="evidence" value="ECO:0007669"/>
    <property type="project" value="TreeGrafter"/>
</dbReference>
<dbReference type="PANTHER" id="PTHR44360:SF1">
    <property type="entry name" value="DNAJ HOMOLOG SUBFAMILY B MEMBER 9"/>
    <property type="match status" value="1"/>
</dbReference>
<dbReference type="PANTHER" id="PTHR44360">
    <property type="entry name" value="DNAJ HOMOLOG SUBFAMILY B MEMBER 9"/>
    <property type="match status" value="1"/>
</dbReference>
<protein>
    <recommendedName>
        <fullName evidence="3">J domain-containing protein</fullName>
    </recommendedName>
</protein>
<feature type="region of interest" description="Disordered" evidence="2">
    <location>
        <begin position="491"/>
        <end position="672"/>
    </location>
</feature>
<reference evidence="4" key="1">
    <citation type="submission" date="2014-11" db="EMBL/GenBank/DDBJ databases">
        <authorList>
            <person name="Otto D Thomas"/>
            <person name="Naeem Raeece"/>
        </authorList>
    </citation>
    <scope>NUCLEOTIDE SEQUENCE</scope>
</reference>
<dbReference type="AlphaFoldDB" id="A0A0G4I4N6"/>
<dbReference type="PRINTS" id="PR00625">
    <property type="entry name" value="JDOMAIN"/>
</dbReference>
<dbReference type="PROSITE" id="PS50076">
    <property type="entry name" value="DNAJ_2"/>
    <property type="match status" value="1"/>
</dbReference>
<evidence type="ECO:0000256" key="2">
    <source>
        <dbReference type="SAM" id="MobiDB-lite"/>
    </source>
</evidence>
<accession>A0A0G4I4N6</accession>
<dbReference type="GO" id="GO:0051087">
    <property type="term" value="F:protein-folding chaperone binding"/>
    <property type="evidence" value="ECO:0007669"/>
    <property type="project" value="TreeGrafter"/>
</dbReference>
<feature type="compositionally biased region" description="Low complexity" evidence="2">
    <location>
        <begin position="309"/>
        <end position="334"/>
    </location>
</feature>
<feature type="region of interest" description="Disordered" evidence="2">
    <location>
        <begin position="152"/>
        <end position="360"/>
    </location>
</feature>
<dbReference type="GO" id="GO:0005783">
    <property type="term" value="C:endoplasmic reticulum"/>
    <property type="evidence" value="ECO:0007669"/>
    <property type="project" value="TreeGrafter"/>
</dbReference>
<feature type="compositionally biased region" description="Basic and acidic residues" evidence="2">
    <location>
        <begin position="335"/>
        <end position="360"/>
    </location>
</feature>
<dbReference type="EMBL" id="CDMZ01005093">
    <property type="protein sequence ID" value="CEM51926.1"/>
    <property type="molecule type" value="Genomic_DNA"/>
</dbReference>
<feature type="compositionally biased region" description="Acidic residues" evidence="2">
    <location>
        <begin position="407"/>
        <end position="417"/>
    </location>
</feature>
<dbReference type="PROSITE" id="PS00636">
    <property type="entry name" value="DNAJ_1"/>
    <property type="match status" value="1"/>
</dbReference>
<feature type="compositionally biased region" description="Acidic residues" evidence="2">
    <location>
        <begin position="446"/>
        <end position="455"/>
    </location>
</feature>
<dbReference type="InterPro" id="IPR051948">
    <property type="entry name" value="Hsp70_co-chaperone_J-domain"/>
</dbReference>
<dbReference type="InterPro" id="IPR001623">
    <property type="entry name" value="DnaJ_domain"/>
</dbReference>
<gene>
    <name evidence="4" type="ORF">Cvel_10952</name>
</gene>
<dbReference type="InterPro" id="IPR018253">
    <property type="entry name" value="DnaJ_domain_CS"/>
</dbReference>
<dbReference type="Pfam" id="PF00226">
    <property type="entry name" value="DnaJ"/>
    <property type="match status" value="1"/>
</dbReference>
<evidence type="ECO:0000256" key="1">
    <source>
        <dbReference type="ARBA" id="ARBA00023186"/>
    </source>
</evidence>
<dbReference type="VEuPathDB" id="CryptoDB:Cvel_10952"/>
<feature type="compositionally biased region" description="Low complexity" evidence="2">
    <location>
        <begin position="722"/>
        <end position="731"/>
    </location>
</feature>
<feature type="compositionally biased region" description="Low complexity" evidence="2">
    <location>
        <begin position="248"/>
        <end position="263"/>
    </location>
</feature>